<dbReference type="PANTHER" id="PTHR47786:SF2">
    <property type="entry name" value="GLYCOSYL HYDROLASE FAMILY 13 CATALYTIC DOMAIN-CONTAINING PROTEIN"/>
    <property type="match status" value="1"/>
</dbReference>
<dbReference type="RefSeq" id="WP_190927339.1">
    <property type="nucleotide sequence ID" value="NZ_JACXAC010000006.1"/>
</dbReference>
<dbReference type="CDD" id="cd11313">
    <property type="entry name" value="AmyAc_arch_bac_AmyA"/>
    <property type="match status" value="1"/>
</dbReference>
<dbReference type="SUPFAM" id="SSF51011">
    <property type="entry name" value="Glycosyl hydrolase domain"/>
    <property type="match status" value="1"/>
</dbReference>
<reference evidence="3 4" key="1">
    <citation type="submission" date="2020-09" db="EMBL/GenBank/DDBJ databases">
        <authorList>
            <person name="Kim M.K."/>
        </authorList>
    </citation>
    <scope>NUCLEOTIDE SEQUENCE [LARGE SCALE GENOMIC DNA]</scope>
    <source>
        <strain evidence="3 4">BT189</strain>
    </source>
</reference>
<feature type="chain" id="PRO_5047091808" evidence="1">
    <location>
        <begin position="25"/>
        <end position="491"/>
    </location>
</feature>
<accession>A0ABR8JXE3</accession>
<organism evidence="3 4">
    <name type="scientific">Hymenobacter armeniacus</name>
    <dbReference type="NCBI Taxonomy" id="2771358"/>
    <lineage>
        <taxon>Bacteria</taxon>
        <taxon>Pseudomonadati</taxon>
        <taxon>Bacteroidota</taxon>
        <taxon>Cytophagia</taxon>
        <taxon>Cytophagales</taxon>
        <taxon>Hymenobacteraceae</taxon>
        <taxon>Hymenobacter</taxon>
    </lineage>
</organism>
<comment type="caution">
    <text evidence="3">The sequence shown here is derived from an EMBL/GenBank/DDBJ whole genome shotgun (WGS) entry which is preliminary data.</text>
</comment>
<keyword evidence="1" id="KW-0732">Signal</keyword>
<feature type="domain" description="Glycosyl hydrolase family 13 catalytic" evidence="2">
    <location>
        <begin position="64"/>
        <end position="395"/>
    </location>
</feature>
<evidence type="ECO:0000256" key="1">
    <source>
        <dbReference type="SAM" id="SignalP"/>
    </source>
</evidence>
<dbReference type="InterPro" id="IPR017853">
    <property type="entry name" value="GH"/>
</dbReference>
<gene>
    <name evidence="3" type="ORF">IC234_17880</name>
</gene>
<dbReference type="PANTHER" id="PTHR47786">
    <property type="entry name" value="ALPHA-1,4-GLUCAN:MALTOSE-1-PHOSPHATE MALTOSYLTRANSFERASE"/>
    <property type="match status" value="1"/>
</dbReference>
<dbReference type="InterPro" id="IPR013780">
    <property type="entry name" value="Glyco_hydro_b"/>
</dbReference>
<dbReference type="Gene3D" id="2.60.40.1180">
    <property type="entry name" value="Golgi alpha-mannosidase II"/>
    <property type="match status" value="1"/>
</dbReference>
<evidence type="ECO:0000313" key="4">
    <source>
        <dbReference type="Proteomes" id="UP000606003"/>
    </source>
</evidence>
<name>A0ABR8JXE3_9BACT</name>
<dbReference type="SUPFAM" id="SSF51445">
    <property type="entry name" value="(Trans)glycosidases"/>
    <property type="match status" value="1"/>
</dbReference>
<keyword evidence="4" id="KW-1185">Reference proteome</keyword>
<dbReference type="EMBL" id="JACXAC010000006">
    <property type="protein sequence ID" value="MBD2724002.1"/>
    <property type="molecule type" value="Genomic_DNA"/>
</dbReference>
<dbReference type="InterPro" id="IPR006047">
    <property type="entry name" value="GH13_cat_dom"/>
</dbReference>
<protein>
    <submittedName>
        <fullName evidence="3">DUF3459 domain-containing protein</fullName>
    </submittedName>
</protein>
<proteinExistence type="predicted"/>
<dbReference type="Proteomes" id="UP000606003">
    <property type="component" value="Unassembled WGS sequence"/>
</dbReference>
<evidence type="ECO:0000259" key="2">
    <source>
        <dbReference type="SMART" id="SM00642"/>
    </source>
</evidence>
<sequence length="491" mass="54949">MRIPIAFRAWGALAGLLVALGACQSGPGAGTEQQAAVPPAAAVPDAAAFRVRHSAWAATASLYQINVRQFTPEGTLRAAEAHLPRLQRMGVGIVWLMPINPIGRSHRKGALGSAYSVRDYRAVNPDLGTLADLQHFVGTAHQLGLHVILDWVANHTAWDSNLTTEHPEWYTRDAKGNFRPPVADWQDVIDLDYRQPALRRYMTESMAYWVKTADLDGFRCDVAGLVPTDFWNDTRRELEKTKPVFMLAEWDELFPPTFISRREFDPHTRLLEQAFDATYALSLHGLLDSVGRGQKPTAELARYWAAERRTYPPGVGLMTFTSTHDINAWDGSEYERLGPNAVPEAVLAMLWPGIPMLYNGQESALKKRLRFFDKDTISWNGYPLQGFYTTLLQLKKRHPALRNFDAASRFRLLPSPASTVLFERRKALDGIVVAVNLSNKPQRVTLPATPDSLGWRYAAVFDGRAPSVSQQNRTAALPPHGYQVWEQIALK</sequence>
<dbReference type="SMART" id="SM00642">
    <property type="entry name" value="Aamy"/>
    <property type="match status" value="1"/>
</dbReference>
<feature type="signal peptide" evidence="1">
    <location>
        <begin position="1"/>
        <end position="24"/>
    </location>
</feature>
<evidence type="ECO:0000313" key="3">
    <source>
        <dbReference type="EMBL" id="MBD2724002.1"/>
    </source>
</evidence>
<dbReference type="Pfam" id="PF00128">
    <property type="entry name" value="Alpha-amylase"/>
    <property type="match status" value="2"/>
</dbReference>
<dbReference type="Gene3D" id="3.20.20.80">
    <property type="entry name" value="Glycosidases"/>
    <property type="match status" value="1"/>
</dbReference>
<dbReference type="PROSITE" id="PS51257">
    <property type="entry name" value="PROKAR_LIPOPROTEIN"/>
    <property type="match status" value="1"/>
</dbReference>